<dbReference type="GO" id="GO:0004519">
    <property type="term" value="F:endonuclease activity"/>
    <property type="evidence" value="ECO:0007669"/>
    <property type="project" value="UniProtKB-KW"/>
</dbReference>
<gene>
    <name evidence="3" type="ORF">SAMN05444817_101242</name>
</gene>
<keyword evidence="3" id="KW-0378">Hydrolase</keyword>
<evidence type="ECO:0000259" key="2">
    <source>
        <dbReference type="SMART" id="SM00507"/>
    </source>
</evidence>
<dbReference type="EMBL" id="FTOF01000001">
    <property type="protein sequence ID" value="SIS39117.1"/>
    <property type="molecule type" value="Genomic_DNA"/>
</dbReference>
<feature type="region of interest" description="Disordered" evidence="1">
    <location>
        <begin position="298"/>
        <end position="330"/>
    </location>
</feature>
<dbReference type="GO" id="GO:0008270">
    <property type="term" value="F:zinc ion binding"/>
    <property type="evidence" value="ECO:0007669"/>
    <property type="project" value="InterPro"/>
</dbReference>
<feature type="domain" description="HNH nuclease" evidence="2">
    <location>
        <begin position="245"/>
        <end position="297"/>
    </location>
</feature>
<sequence>MVILAGFDRQAARAAGVKPTTYVEWEKAYEVYFGATRFRRQQANAVRVARQTGKSLDQILFIEQQVRAVSSDRETWKLRLALLSVRGDYKTLQRRAKDIVPDPDADKPAPESTVRFGRTRKGKRTVIATGAERVIADLEHALRAKLDPDRPEGPQMYEAFAELLRGGAGVAESVPRPLIQVPLSEHIRILAGEGDETILGLSDGTTMTGAEYLTHYYSKDLEVALFHPQAGAVNLYHAKRFANAKQRDLARATLTTCPVPDCRHAADNCEVHHITPWARGGPTNMDNLSVLCRYHNRTNDDDPHRHHRGRIHIRNGTPTWVSPRGTPVPNTTHQYGAMHLLFGN</sequence>
<dbReference type="GO" id="GO:0003676">
    <property type="term" value="F:nucleic acid binding"/>
    <property type="evidence" value="ECO:0007669"/>
    <property type="project" value="InterPro"/>
</dbReference>
<dbReference type="AlphaFoldDB" id="A0A1N7IPY8"/>
<evidence type="ECO:0000256" key="1">
    <source>
        <dbReference type="SAM" id="MobiDB-lite"/>
    </source>
</evidence>
<proteinExistence type="predicted"/>
<reference evidence="4" key="1">
    <citation type="submission" date="2017-01" db="EMBL/GenBank/DDBJ databases">
        <authorList>
            <person name="Varghese N."/>
            <person name="Submissions S."/>
        </authorList>
    </citation>
    <scope>NUCLEOTIDE SEQUENCE [LARGE SCALE GENOMIC DNA]</scope>
    <source>
        <strain evidence="4">DSM 44531</strain>
    </source>
</reference>
<keyword evidence="3" id="KW-0255">Endonuclease</keyword>
<evidence type="ECO:0000313" key="4">
    <source>
        <dbReference type="Proteomes" id="UP000186292"/>
    </source>
</evidence>
<dbReference type="Proteomes" id="UP000186292">
    <property type="component" value="Unassembled WGS sequence"/>
</dbReference>
<protein>
    <submittedName>
        <fullName evidence="3">HNH endonuclease</fullName>
    </submittedName>
</protein>
<dbReference type="STRING" id="1161099.SAMN05444817_101242"/>
<keyword evidence="4" id="KW-1185">Reference proteome</keyword>
<dbReference type="CDD" id="cd00085">
    <property type="entry name" value="HNHc"/>
    <property type="match status" value="1"/>
</dbReference>
<dbReference type="Pfam" id="PF01844">
    <property type="entry name" value="HNH"/>
    <property type="match status" value="1"/>
</dbReference>
<dbReference type="Gene3D" id="1.10.30.50">
    <property type="match status" value="1"/>
</dbReference>
<dbReference type="SMART" id="SM00507">
    <property type="entry name" value="HNHc"/>
    <property type="match status" value="1"/>
</dbReference>
<dbReference type="InterPro" id="IPR002711">
    <property type="entry name" value="HNH"/>
</dbReference>
<dbReference type="InterPro" id="IPR003615">
    <property type="entry name" value="HNH_nuc"/>
</dbReference>
<accession>A0A1N7IPY8</accession>
<evidence type="ECO:0000313" key="3">
    <source>
        <dbReference type="EMBL" id="SIS39117.1"/>
    </source>
</evidence>
<name>A0A1N7IPY8_9CORY</name>
<organism evidence="3 4">
    <name type="scientific">Corynebacterium appendicis CIP 107643</name>
    <dbReference type="NCBI Taxonomy" id="1161099"/>
    <lineage>
        <taxon>Bacteria</taxon>
        <taxon>Bacillati</taxon>
        <taxon>Actinomycetota</taxon>
        <taxon>Actinomycetes</taxon>
        <taxon>Mycobacteriales</taxon>
        <taxon>Corynebacteriaceae</taxon>
        <taxon>Corynebacterium</taxon>
    </lineage>
</organism>
<keyword evidence="3" id="KW-0540">Nuclease</keyword>